<dbReference type="STRING" id="158190.SpiGrapes_0334"/>
<evidence type="ECO:0000256" key="4">
    <source>
        <dbReference type="SAM" id="MobiDB-lite"/>
    </source>
</evidence>
<dbReference type="GO" id="GO:0019843">
    <property type="term" value="F:rRNA binding"/>
    <property type="evidence" value="ECO:0007669"/>
    <property type="project" value="UniProtKB-KW"/>
</dbReference>
<keyword evidence="3" id="KW-0694">RNA-binding</keyword>
<dbReference type="Proteomes" id="UP000005632">
    <property type="component" value="Chromosome"/>
</dbReference>
<dbReference type="InterPro" id="IPR030378">
    <property type="entry name" value="G_CP_dom"/>
</dbReference>
<dbReference type="EMBL" id="CP003155">
    <property type="protein sequence ID" value="AEV28192.1"/>
    <property type="molecule type" value="Genomic_DNA"/>
</dbReference>
<dbReference type="RefSeq" id="WP_014269041.1">
    <property type="nucleotide sequence ID" value="NC_016633.1"/>
</dbReference>
<feature type="binding site" evidence="3">
    <location>
        <position position="269"/>
    </location>
    <ligand>
        <name>Zn(2+)</name>
        <dbReference type="ChEBI" id="CHEBI:29105"/>
    </ligand>
</feature>
<gene>
    <name evidence="3" type="primary">rsgA</name>
    <name evidence="7" type="ordered locus">SpiGrapes_0334</name>
</gene>
<keyword evidence="3" id="KW-0862">Zinc</keyword>
<dbReference type="CDD" id="cd01854">
    <property type="entry name" value="YjeQ_EngC"/>
    <property type="match status" value="1"/>
</dbReference>
<accession>G8QVF9</accession>
<dbReference type="PANTHER" id="PTHR32120:SF11">
    <property type="entry name" value="SMALL RIBOSOMAL SUBUNIT BIOGENESIS GTPASE RSGA 1, MITOCHONDRIAL-RELATED"/>
    <property type="match status" value="1"/>
</dbReference>
<dbReference type="GO" id="GO:0046872">
    <property type="term" value="F:metal ion binding"/>
    <property type="evidence" value="ECO:0007669"/>
    <property type="project" value="UniProtKB-KW"/>
</dbReference>
<comment type="subunit">
    <text evidence="3">Monomer. Associates with 30S ribosomal subunit, binds 16S rRNA.</text>
</comment>
<evidence type="ECO:0000256" key="1">
    <source>
        <dbReference type="ARBA" id="ARBA00022741"/>
    </source>
</evidence>
<feature type="compositionally biased region" description="Basic and acidic residues" evidence="4">
    <location>
        <begin position="314"/>
        <end position="324"/>
    </location>
</feature>
<dbReference type="PROSITE" id="PS51721">
    <property type="entry name" value="G_CP"/>
    <property type="match status" value="1"/>
</dbReference>
<evidence type="ECO:0000259" key="5">
    <source>
        <dbReference type="PROSITE" id="PS50936"/>
    </source>
</evidence>
<evidence type="ECO:0000256" key="2">
    <source>
        <dbReference type="ARBA" id="ARBA00023134"/>
    </source>
</evidence>
<dbReference type="InterPro" id="IPR027417">
    <property type="entry name" value="P-loop_NTPase"/>
</dbReference>
<dbReference type="EC" id="3.6.1.-" evidence="3"/>
<dbReference type="Gene3D" id="2.40.50.140">
    <property type="entry name" value="Nucleic acid-binding proteins"/>
    <property type="match status" value="1"/>
</dbReference>
<keyword evidence="3" id="KW-0479">Metal-binding</keyword>
<keyword evidence="1 3" id="KW-0547">Nucleotide-binding</keyword>
<dbReference type="InterPro" id="IPR004881">
    <property type="entry name" value="Ribosome_biogen_GTPase_RsgA"/>
</dbReference>
<feature type="binding site" evidence="3">
    <location>
        <position position="256"/>
    </location>
    <ligand>
        <name>Zn(2+)</name>
        <dbReference type="ChEBI" id="CHEBI:29105"/>
    </ligand>
</feature>
<dbReference type="PROSITE" id="PS50936">
    <property type="entry name" value="ENGC_GTPASE"/>
    <property type="match status" value="1"/>
</dbReference>
<dbReference type="KEGG" id="sgp:SpiGrapes_0334"/>
<comment type="similarity">
    <text evidence="3">Belongs to the TRAFAC class YlqF/YawG GTPase family. RsgA subfamily.</text>
</comment>
<evidence type="ECO:0000259" key="6">
    <source>
        <dbReference type="PROSITE" id="PS51721"/>
    </source>
</evidence>
<dbReference type="GO" id="GO:0005525">
    <property type="term" value="F:GTP binding"/>
    <property type="evidence" value="ECO:0007669"/>
    <property type="project" value="UniProtKB-UniRule"/>
</dbReference>
<dbReference type="NCBIfam" id="TIGR00157">
    <property type="entry name" value="ribosome small subunit-dependent GTPase A"/>
    <property type="match status" value="1"/>
</dbReference>
<keyword evidence="8" id="KW-1185">Reference proteome</keyword>
<evidence type="ECO:0000313" key="7">
    <source>
        <dbReference type="EMBL" id="AEV28192.1"/>
    </source>
</evidence>
<dbReference type="OrthoDB" id="9809485at2"/>
<dbReference type="PANTHER" id="PTHR32120">
    <property type="entry name" value="SMALL RIBOSOMAL SUBUNIT BIOGENESIS GTPASE RSGA"/>
    <property type="match status" value="1"/>
</dbReference>
<name>G8QVF9_SPHPG</name>
<keyword evidence="3" id="KW-0690">Ribosome biogenesis</keyword>
<dbReference type="eggNOG" id="COG1162">
    <property type="taxonomic scope" value="Bacteria"/>
</dbReference>
<keyword evidence="2 3" id="KW-0342">GTP-binding</keyword>
<feature type="binding site" evidence="3">
    <location>
        <position position="263"/>
    </location>
    <ligand>
        <name>Zn(2+)</name>
        <dbReference type="ChEBI" id="CHEBI:29105"/>
    </ligand>
</feature>
<dbReference type="InterPro" id="IPR012340">
    <property type="entry name" value="NA-bd_OB-fold"/>
</dbReference>
<dbReference type="Gene3D" id="1.10.40.50">
    <property type="entry name" value="Probable gtpase engc, domain 3"/>
    <property type="match status" value="1"/>
</dbReference>
<dbReference type="Gene3D" id="3.40.50.300">
    <property type="entry name" value="P-loop containing nucleotide triphosphate hydrolases"/>
    <property type="match status" value="1"/>
</dbReference>
<protein>
    <recommendedName>
        <fullName evidence="3">Small ribosomal subunit biogenesis GTPase RsgA</fullName>
        <ecNumber evidence="3">3.6.1.-</ecNumber>
    </recommendedName>
</protein>
<dbReference type="HOGENOM" id="CLU_033617_2_1_12"/>
<feature type="region of interest" description="Disordered" evidence="4">
    <location>
        <begin position="299"/>
        <end position="324"/>
    </location>
</feature>
<comment type="function">
    <text evidence="3">One of several proteins that assist in the late maturation steps of the functional core of the 30S ribosomal subunit. Helps release RbfA from mature subunits. May play a role in the assembly of ribosomal proteins into the subunit. Circularly permuted GTPase that catalyzes slow GTP hydrolysis, GTPase activity is stimulated by the 30S ribosomal subunit.</text>
</comment>
<dbReference type="InterPro" id="IPR010914">
    <property type="entry name" value="RsgA_GTPase_dom"/>
</dbReference>
<feature type="domain" description="EngC GTPase" evidence="5">
    <location>
        <begin position="87"/>
        <end position="230"/>
    </location>
</feature>
<reference evidence="7 8" key="1">
    <citation type="submission" date="2011-11" db="EMBL/GenBank/DDBJ databases">
        <title>Complete sequence of Spirochaeta sp. grapes.</title>
        <authorList>
            <consortium name="US DOE Joint Genome Institute"/>
            <person name="Lucas S."/>
            <person name="Han J."/>
            <person name="Lapidus A."/>
            <person name="Cheng J.-F."/>
            <person name="Goodwin L."/>
            <person name="Pitluck S."/>
            <person name="Peters L."/>
            <person name="Ovchinnikova G."/>
            <person name="Munk A.C."/>
            <person name="Detter J.C."/>
            <person name="Han C."/>
            <person name="Tapia R."/>
            <person name="Land M."/>
            <person name="Hauser L."/>
            <person name="Kyrpides N."/>
            <person name="Ivanova N."/>
            <person name="Pagani I."/>
            <person name="Ritalahtilisa K."/>
            <person name="Loeffler F."/>
            <person name="Woyke T."/>
        </authorList>
    </citation>
    <scope>NUCLEOTIDE SEQUENCE [LARGE SCALE GENOMIC DNA]</scope>
    <source>
        <strain evidence="8">ATCC BAA-1885 / DSM 22778 / Grapes</strain>
    </source>
</reference>
<dbReference type="SUPFAM" id="SSF52540">
    <property type="entry name" value="P-loop containing nucleoside triphosphate hydrolases"/>
    <property type="match status" value="1"/>
</dbReference>
<evidence type="ECO:0000256" key="3">
    <source>
        <dbReference type="HAMAP-Rule" id="MF_01820"/>
    </source>
</evidence>
<comment type="cofactor">
    <cofactor evidence="3">
        <name>Zn(2+)</name>
        <dbReference type="ChEBI" id="CHEBI:29105"/>
    </cofactor>
    <text evidence="3">Binds 1 zinc ion per subunit.</text>
</comment>
<proteinExistence type="inferred from homology"/>
<dbReference type="AlphaFoldDB" id="G8QVF9"/>
<dbReference type="GO" id="GO:0003924">
    <property type="term" value="F:GTPase activity"/>
    <property type="evidence" value="ECO:0007669"/>
    <property type="project" value="UniProtKB-UniRule"/>
</dbReference>
<organism evidence="7 8">
    <name type="scientific">Sphaerochaeta pleomorpha (strain ATCC BAA-1885 / DSM 22778 / Grapes)</name>
    <dbReference type="NCBI Taxonomy" id="158190"/>
    <lineage>
        <taxon>Bacteria</taxon>
        <taxon>Pseudomonadati</taxon>
        <taxon>Spirochaetota</taxon>
        <taxon>Spirochaetia</taxon>
        <taxon>Spirochaetales</taxon>
        <taxon>Sphaerochaetaceae</taxon>
        <taxon>Sphaerochaeta</taxon>
    </lineage>
</organism>
<feature type="binding site" evidence="3">
    <location>
        <begin position="176"/>
        <end position="184"/>
    </location>
    <ligand>
        <name>GTP</name>
        <dbReference type="ChEBI" id="CHEBI:37565"/>
    </ligand>
</feature>
<comment type="subcellular location">
    <subcellularLocation>
        <location evidence="3">Cytoplasm</location>
    </subcellularLocation>
</comment>
<evidence type="ECO:0000313" key="8">
    <source>
        <dbReference type="Proteomes" id="UP000005632"/>
    </source>
</evidence>
<feature type="binding site" evidence="3">
    <location>
        <position position="261"/>
    </location>
    <ligand>
        <name>Zn(2+)</name>
        <dbReference type="ChEBI" id="CHEBI:29105"/>
    </ligand>
</feature>
<feature type="domain" description="CP-type G" evidence="6">
    <location>
        <begin position="78"/>
        <end position="232"/>
    </location>
</feature>
<feature type="binding site" evidence="3">
    <location>
        <begin position="125"/>
        <end position="128"/>
    </location>
    <ligand>
        <name>GTP</name>
        <dbReference type="ChEBI" id="CHEBI:37565"/>
    </ligand>
</feature>
<dbReference type="HAMAP" id="MF_01820">
    <property type="entry name" value="GTPase_RsgA"/>
    <property type="match status" value="1"/>
</dbReference>
<keyword evidence="3" id="KW-0378">Hydrolase</keyword>
<dbReference type="GO" id="GO:0005737">
    <property type="term" value="C:cytoplasm"/>
    <property type="evidence" value="ECO:0007669"/>
    <property type="project" value="UniProtKB-SubCell"/>
</dbReference>
<dbReference type="Pfam" id="PF03193">
    <property type="entry name" value="RsgA_GTPase"/>
    <property type="match status" value="1"/>
</dbReference>
<sequence length="324" mass="36582">MEQHIGLVTRGINNIYSVKEGDASYLCRIKGKQLLTVVGEYNPIAVGDRVSFVISGTYEGLIISRLERSNCFQRWNIKGQCNQTVVANMDMIVCVCSADTPPFRPRFIDRVIACCQDVPVMLVMNKSDILLTEDEFERFALFKKLGYPIIGVSAKTGENLEDLCSLLKGKTVAFVGQSGVGKSTLINRILSVEQKTNEVSAKYNRGKHTTNCSLMIEGPDFTLVDTPGVREILVPHGNPHKIAESFPEFREPSKKCAFDHCLHNDEPDCQVKVLVEKGKIHPDRYESYLRMLASLDDRSPQWMGKSQQSKTRYKSMENDEREEY</sequence>
<keyword evidence="3" id="KW-0699">rRNA-binding</keyword>
<keyword evidence="3" id="KW-0963">Cytoplasm</keyword>
<dbReference type="GO" id="GO:0042274">
    <property type="term" value="P:ribosomal small subunit biogenesis"/>
    <property type="evidence" value="ECO:0007669"/>
    <property type="project" value="UniProtKB-UniRule"/>
</dbReference>